<protein>
    <submittedName>
        <fullName evidence="1">Uncharacterized protein</fullName>
    </submittedName>
</protein>
<name>A0A0G9JR13_9BACT</name>
<dbReference type="EMBL" id="JAIQ01000165">
    <property type="protein sequence ID" value="KLD96708.1"/>
    <property type="molecule type" value="Genomic_DNA"/>
</dbReference>
<dbReference type="Pfam" id="PF23899">
    <property type="entry name" value="SU10_portal"/>
    <property type="match status" value="1"/>
</dbReference>
<dbReference type="InterPro" id="IPR056909">
    <property type="entry name" value="SU10_portal"/>
</dbReference>
<sequence length="568" mass="64847">MIDEKDKSRLVEMITRSKAGLDSVMPHFIDLFNAYQALLDEKAIKYLDSKGKSRIPYYLIMTKLQRIHADFVEAYFTNKQFAKISNKKSLKGVYYDATTDSFVPFTRGLFDGMSINAINSLQNAIDFYTTEDDDDKSCLYDPLVKVLRQLQIYGTGIIKVYWDFESDGIVLEKIELKDISFDTEAVSFKDCKYLVHDMYLTKNEILEHRDSGLFASDAEYERINESNGTNTFNQNPNEFKRFKVQEIYEKQKGKWYVSTIWNKEIVLRFKAELPDGLPFIVGTLKEQEVKPDGSDNSVRVYGDSIVAPLIPIQREMIVIRNQQLDIIDRQLNPRYIINDNNINPFDFSNQKISAIRGNGDAVKELQTPNMRDSNFNVERLGVEAQEVIGVTDYSATGAKQMNKTATGMSILTSESSKILQHLLRGANETLIKPLFRKISYLVWSYGSAEFFWGIDRTQKLDYQVGVDVGLGATNKETALNGKTMAYSKIIEMANLKAQIGINPQKDFIKAEKFLHQEIFPLLGIENYEEYGNEDAAETGNNPTNGNMEIYNPMFTRGQEAVNEQGGYE</sequence>
<evidence type="ECO:0000313" key="1">
    <source>
        <dbReference type="EMBL" id="KLD96708.1"/>
    </source>
</evidence>
<gene>
    <name evidence="1" type="ORF">AA20_11470</name>
</gene>
<dbReference type="PATRIC" id="fig|1447256.3.peg.2249"/>
<proteinExistence type="predicted"/>
<dbReference type="RefSeq" id="WP_046997317.1">
    <property type="nucleotide sequence ID" value="NZ_JAIQ01000165.1"/>
</dbReference>
<evidence type="ECO:0000313" key="2">
    <source>
        <dbReference type="Proteomes" id="UP000035514"/>
    </source>
</evidence>
<dbReference type="Proteomes" id="UP000035514">
    <property type="component" value="Unassembled WGS sequence"/>
</dbReference>
<organism evidence="1 2">
    <name type="scientific">Aliarcobacter butzleri L348</name>
    <dbReference type="NCBI Taxonomy" id="1447256"/>
    <lineage>
        <taxon>Bacteria</taxon>
        <taxon>Pseudomonadati</taxon>
        <taxon>Campylobacterota</taxon>
        <taxon>Epsilonproteobacteria</taxon>
        <taxon>Campylobacterales</taxon>
        <taxon>Arcobacteraceae</taxon>
        <taxon>Aliarcobacter</taxon>
    </lineage>
</organism>
<dbReference type="AlphaFoldDB" id="A0A0G9JR13"/>
<comment type="caution">
    <text evidence="1">The sequence shown here is derived from an EMBL/GenBank/DDBJ whole genome shotgun (WGS) entry which is preliminary data.</text>
</comment>
<reference evidence="1 2" key="1">
    <citation type="submission" date="2014-01" db="EMBL/GenBank/DDBJ databases">
        <title>Development of a Comparative Genomic Fingerprinting Assay for High Resolution Genotyping of Arcobacter butzleri.</title>
        <authorList>
            <person name="Webb A.L."/>
            <person name="Inglis G.D."/>
            <person name="Kruczkiewicz P."/>
            <person name="Selinger L.B."/>
            <person name="Taboada E.N."/>
        </authorList>
    </citation>
    <scope>NUCLEOTIDE SEQUENCE [LARGE SCALE GENOMIC DNA]</scope>
    <source>
        <strain evidence="1 2">L348</strain>
    </source>
</reference>
<accession>A0A0G9JR13</accession>